<organism evidence="1 2">
    <name type="scientific">Saccharothrix coeruleofusca</name>
    <dbReference type="NCBI Taxonomy" id="33919"/>
    <lineage>
        <taxon>Bacteria</taxon>
        <taxon>Bacillati</taxon>
        <taxon>Actinomycetota</taxon>
        <taxon>Actinomycetes</taxon>
        <taxon>Pseudonocardiales</taxon>
        <taxon>Pseudonocardiaceae</taxon>
        <taxon>Saccharothrix</taxon>
    </lineage>
</organism>
<name>A0A918ATA0_9PSEU</name>
<evidence type="ECO:0000313" key="2">
    <source>
        <dbReference type="Proteomes" id="UP000639606"/>
    </source>
</evidence>
<dbReference type="AlphaFoldDB" id="A0A918ATA0"/>
<accession>A0A918ATA0</accession>
<keyword evidence="2" id="KW-1185">Reference proteome</keyword>
<evidence type="ECO:0000313" key="1">
    <source>
        <dbReference type="EMBL" id="GGP82300.1"/>
    </source>
</evidence>
<dbReference type="RefSeq" id="WP_189227217.1">
    <property type="nucleotide sequence ID" value="NZ_BMRG01000022.1"/>
</dbReference>
<dbReference type="EMBL" id="BMRG01000022">
    <property type="protein sequence ID" value="GGP82300.1"/>
    <property type="molecule type" value="Genomic_DNA"/>
</dbReference>
<sequence>MPIGDLALPRAVRGLPDRGLLPQLIGTSVSHPALLATYREQHIRPRTPTSTR</sequence>
<reference evidence="1" key="2">
    <citation type="submission" date="2020-09" db="EMBL/GenBank/DDBJ databases">
        <authorList>
            <person name="Sun Q."/>
            <person name="Ohkuma M."/>
        </authorList>
    </citation>
    <scope>NUCLEOTIDE SEQUENCE</scope>
    <source>
        <strain evidence="1">JCM 3313</strain>
    </source>
</reference>
<protein>
    <submittedName>
        <fullName evidence="1">Uncharacterized protein</fullName>
    </submittedName>
</protein>
<proteinExistence type="predicted"/>
<comment type="caution">
    <text evidence="1">The sequence shown here is derived from an EMBL/GenBank/DDBJ whole genome shotgun (WGS) entry which is preliminary data.</text>
</comment>
<dbReference type="Proteomes" id="UP000639606">
    <property type="component" value="Unassembled WGS sequence"/>
</dbReference>
<reference evidence="1" key="1">
    <citation type="journal article" date="2014" name="Int. J. Syst. Evol. Microbiol.">
        <title>Complete genome sequence of Corynebacterium casei LMG S-19264T (=DSM 44701T), isolated from a smear-ripened cheese.</title>
        <authorList>
            <consortium name="US DOE Joint Genome Institute (JGI-PGF)"/>
            <person name="Walter F."/>
            <person name="Albersmeier A."/>
            <person name="Kalinowski J."/>
            <person name="Ruckert C."/>
        </authorList>
    </citation>
    <scope>NUCLEOTIDE SEQUENCE</scope>
    <source>
        <strain evidence="1">JCM 3313</strain>
    </source>
</reference>
<gene>
    <name evidence="1" type="ORF">GCM10010185_65560</name>
</gene>